<dbReference type="InterPro" id="IPR015889">
    <property type="entry name" value="Intradiol_dOase_core"/>
</dbReference>
<feature type="chain" id="PRO_5047492310" evidence="1">
    <location>
        <begin position="32"/>
        <end position="225"/>
    </location>
</feature>
<dbReference type="InterPro" id="IPR006311">
    <property type="entry name" value="TAT_signal"/>
</dbReference>
<dbReference type="GO" id="GO:0051213">
    <property type="term" value="F:dioxygenase activity"/>
    <property type="evidence" value="ECO:0007669"/>
    <property type="project" value="UniProtKB-KW"/>
</dbReference>
<evidence type="ECO:0000313" key="4">
    <source>
        <dbReference type="Proteomes" id="UP001223390"/>
    </source>
</evidence>
<dbReference type="Pfam" id="PF00775">
    <property type="entry name" value="Dioxygenase_C"/>
    <property type="match status" value="1"/>
</dbReference>
<evidence type="ECO:0000259" key="2">
    <source>
        <dbReference type="Pfam" id="PF00775"/>
    </source>
</evidence>
<gene>
    <name evidence="3" type="ORF">QEZ40_001278</name>
</gene>
<organism evidence="3 4">
    <name type="scientific">Streptomyces katrae</name>
    <dbReference type="NCBI Taxonomy" id="68223"/>
    <lineage>
        <taxon>Bacteria</taxon>
        <taxon>Bacillati</taxon>
        <taxon>Actinomycetota</taxon>
        <taxon>Actinomycetes</taxon>
        <taxon>Kitasatosporales</taxon>
        <taxon>Streptomycetaceae</taxon>
        <taxon>Streptomyces</taxon>
    </lineage>
</organism>
<dbReference type="PROSITE" id="PS51257">
    <property type="entry name" value="PROKAR_LIPOPROTEIN"/>
    <property type="match status" value="1"/>
</dbReference>
<keyword evidence="4" id="KW-1185">Reference proteome</keyword>
<reference evidence="3 4" key="1">
    <citation type="submission" date="2023-05" db="EMBL/GenBank/DDBJ databases">
        <title>Sequencing and Assembly of Streptomyces sp. NP73.</title>
        <authorList>
            <person name="Konwar A.N."/>
            <person name="Saikia K."/>
            <person name="Thakur D."/>
        </authorList>
    </citation>
    <scope>NUCLEOTIDE SEQUENCE [LARGE SCALE GENOMIC DNA]</scope>
    <source>
        <strain evidence="3 4">NP73</strain>
    </source>
</reference>
<accession>A0ABT7GUU6</accession>
<dbReference type="PANTHER" id="PTHR34315:SF1">
    <property type="entry name" value="INTRADIOL RING-CLEAVAGE DIOXYGENASES DOMAIN-CONTAINING PROTEIN-RELATED"/>
    <property type="match status" value="1"/>
</dbReference>
<sequence length="225" mass="23649">MTDKGTTPTSRRALLLTAGSAGIAALTAACARPATPGRAAPAPSGATPGCVLAVTSGAGPNYSGRGRTRSDVTEGREGVPLRLELTVVRVKDGCRPLAGAAVDIWQADASGVYSEGKQTWLRGVQITDAAGRCAFETIVPGWYAGLAPHIHFKVRPDERSETTSQFFLPDAFLKDVYGRQPYARRKAPRDPNGNDDRYRAAGGKMTLTPAQDGTGYRAAFTVGLA</sequence>
<dbReference type="Proteomes" id="UP001223390">
    <property type="component" value="Unassembled WGS sequence"/>
</dbReference>
<protein>
    <submittedName>
        <fullName evidence="3">Intradiol ring-cleavage dioxygenase</fullName>
    </submittedName>
</protein>
<feature type="domain" description="Intradiol ring-cleavage dioxygenases" evidence="2">
    <location>
        <begin position="59"/>
        <end position="144"/>
    </location>
</feature>
<dbReference type="PROSITE" id="PS51318">
    <property type="entry name" value="TAT"/>
    <property type="match status" value="1"/>
</dbReference>
<dbReference type="EMBL" id="JASITI010000014">
    <property type="protein sequence ID" value="MDK9496665.1"/>
    <property type="molecule type" value="Genomic_DNA"/>
</dbReference>
<proteinExistence type="predicted"/>
<comment type="caution">
    <text evidence="3">The sequence shown here is derived from an EMBL/GenBank/DDBJ whole genome shotgun (WGS) entry which is preliminary data.</text>
</comment>
<keyword evidence="1" id="KW-0732">Signal</keyword>
<dbReference type="PANTHER" id="PTHR34315">
    <property type="match status" value="1"/>
</dbReference>
<dbReference type="SUPFAM" id="SSF49482">
    <property type="entry name" value="Aromatic compound dioxygenase"/>
    <property type="match status" value="1"/>
</dbReference>
<evidence type="ECO:0000256" key="1">
    <source>
        <dbReference type="SAM" id="SignalP"/>
    </source>
</evidence>
<name>A0ABT7GUU6_9ACTN</name>
<dbReference type="RefSeq" id="WP_285342239.1">
    <property type="nucleotide sequence ID" value="NZ_JASITI010000014.1"/>
</dbReference>
<feature type="signal peptide" evidence="1">
    <location>
        <begin position="1"/>
        <end position="31"/>
    </location>
</feature>
<dbReference type="InterPro" id="IPR000627">
    <property type="entry name" value="Intradiol_dOase_C"/>
</dbReference>
<keyword evidence="3" id="KW-0560">Oxidoreductase</keyword>
<dbReference type="Gene3D" id="2.60.130.10">
    <property type="entry name" value="Aromatic compound dioxygenase"/>
    <property type="match status" value="1"/>
</dbReference>
<evidence type="ECO:0000313" key="3">
    <source>
        <dbReference type="EMBL" id="MDK9496665.1"/>
    </source>
</evidence>
<keyword evidence="3" id="KW-0223">Dioxygenase</keyword>